<evidence type="ECO:0000313" key="1">
    <source>
        <dbReference type="EMBL" id="MTV51051.1"/>
    </source>
</evidence>
<dbReference type="EMBL" id="WNKU01000066">
    <property type="protein sequence ID" value="MTV51051.1"/>
    <property type="molecule type" value="Genomic_DNA"/>
</dbReference>
<dbReference type="AlphaFoldDB" id="A0A6I3SPU2"/>
<reference evidence="1 2" key="1">
    <citation type="submission" date="2019-11" db="EMBL/GenBank/DDBJ databases">
        <title>Whole-genome sequence of a the green, strictly anaerobic photosynthetic bacterium Heliobacillus mobilis DSM 6151.</title>
        <authorList>
            <person name="Kyndt J.A."/>
            <person name="Meyer T.E."/>
        </authorList>
    </citation>
    <scope>NUCLEOTIDE SEQUENCE [LARGE SCALE GENOMIC DNA]</scope>
    <source>
        <strain evidence="1 2">DSM 6151</strain>
    </source>
</reference>
<gene>
    <name evidence="1" type="ORF">GJ688_19320</name>
</gene>
<protein>
    <submittedName>
        <fullName evidence="1">Uncharacterized protein</fullName>
    </submittedName>
</protein>
<comment type="caution">
    <text evidence="1">The sequence shown here is derived from an EMBL/GenBank/DDBJ whole genome shotgun (WGS) entry which is preliminary data.</text>
</comment>
<sequence length="103" mass="11528">MIPLKQWITRSTSDTMDAWGIMLPGSKKTFPCRIEERFTLVKDSQGKEVVSTAEILLRGLVKIGFNDVIEWTDENGVSYSRQPLSVSVLRDVGGKPVFTKVVV</sequence>
<dbReference type="Proteomes" id="UP000430670">
    <property type="component" value="Unassembled WGS sequence"/>
</dbReference>
<name>A0A6I3SPU2_HELMO</name>
<keyword evidence="2" id="KW-1185">Reference proteome</keyword>
<accession>A0A6I3SPU2</accession>
<evidence type="ECO:0000313" key="2">
    <source>
        <dbReference type="Proteomes" id="UP000430670"/>
    </source>
</evidence>
<organism evidence="1 2">
    <name type="scientific">Heliobacterium mobile</name>
    <name type="common">Heliobacillus mobilis</name>
    <dbReference type="NCBI Taxonomy" id="28064"/>
    <lineage>
        <taxon>Bacteria</taxon>
        <taxon>Bacillati</taxon>
        <taxon>Bacillota</taxon>
        <taxon>Clostridia</taxon>
        <taxon>Eubacteriales</taxon>
        <taxon>Heliobacteriaceae</taxon>
        <taxon>Heliobacterium</taxon>
    </lineage>
</organism>
<dbReference type="RefSeq" id="WP_155478130.1">
    <property type="nucleotide sequence ID" value="NZ_WNKU01000066.1"/>
</dbReference>
<proteinExistence type="predicted"/>
<dbReference type="OrthoDB" id="2084015at2"/>